<dbReference type="PANTHER" id="PTHR11839">
    <property type="entry name" value="UDP/ADP-SUGAR PYROPHOSPHATASE"/>
    <property type="match status" value="1"/>
</dbReference>
<dbReference type="InterPro" id="IPR015797">
    <property type="entry name" value="NUDIX_hydrolase-like_dom_sf"/>
</dbReference>
<dbReference type="EMBL" id="CP110615">
    <property type="protein sequence ID" value="UZJ26474.1"/>
    <property type="molecule type" value="Genomic_DNA"/>
</dbReference>
<evidence type="ECO:0000256" key="1">
    <source>
        <dbReference type="ARBA" id="ARBA00022801"/>
    </source>
</evidence>
<keyword evidence="1 3" id="KW-0378">Hydrolase</keyword>
<proteinExistence type="predicted"/>
<dbReference type="SUPFAM" id="SSF55811">
    <property type="entry name" value="Nudix"/>
    <property type="match status" value="1"/>
</dbReference>
<reference evidence="3" key="1">
    <citation type="submission" date="2022-10" db="EMBL/GenBank/DDBJ databases">
        <title>Rhodococcus sp.75.</title>
        <authorList>
            <person name="Sun M."/>
        </authorList>
    </citation>
    <scope>NUCLEOTIDE SEQUENCE</scope>
    <source>
        <strain evidence="3">75</strain>
    </source>
</reference>
<evidence type="ECO:0000313" key="3">
    <source>
        <dbReference type="EMBL" id="UZJ26474.1"/>
    </source>
</evidence>
<name>A0ABY6P475_9NOCA</name>
<dbReference type="RefSeq" id="WP_265384578.1">
    <property type="nucleotide sequence ID" value="NZ_CP110615.1"/>
</dbReference>
<dbReference type="PANTHER" id="PTHR11839:SF31">
    <property type="entry name" value="ADP-RIBOSE PYROPHOSPHATASE"/>
    <property type="match status" value="1"/>
</dbReference>
<gene>
    <name evidence="3" type="ORF">RHODO2019_08815</name>
</gene>
<dbReference type="PROSITE" id="PS51462">
    <property type="entry name" value="NUDIX"/>
    <property type="match status" value="1"/>
</dbReference>
<dbReference type="InterPro" id="IPR000086">
    <property type="entry name" value="NUDIX_hydrolase_dom"/>
</dbReference>
<dbReference type="GO" id="GO:0016787">
    <property type="term" value="F:hydrolase activity"/>
    <property type="evidence" value="ECO:0007669"/>
    <property type="project" value="UniProtKB-KW"/>
</dbReference>
<feature type="domain" description="Nudix hydrolase" evidence="2">
    <location>
        <begin position="44"/>
        <end position="176"/>
    </location>
</feature>
<keyword evidence="4" id="KW-1185">Reference proteome</keyword>
<evidence type="ECO:0000313" key="4">
    <source>
        <dbReference type="Proteomes" id="UP001164965"/>
    </source>
</evidence>
<dbReference type="Gene3D" id="3.90.79.10">
    <property type="entry name" value="Nucleoside Triphosphate Pyrophosphohydrolase"/>
    <property type="match status" value="1"/>
</dbReference>
<accession>A0ABY6P475</accession>
<organism evidence="3 4">
    <name type="scientific">Rhodococcus antarcticus</name>
    <dbReference type="NCBI Taxonomy" id="2987751"/>
    <lineage>
        <taxon>Bacteria</taxon>
        <taxon>Bacillati</taxon>
        <taxon>Actinomycetota</taxon>
        <taxon>Actinomycetes</taxon>
        <taxon>Mycobacteriales</taxon>
        <taxon>Nocardiaceae</taxon>
        <taxon>Rhodococcus</taxon>
    </lineage>
</organism>
<evidence type="ECO:0000259" key="2">
    <source>
        <dbReference type="PROSITE" id="PS51462"/>
    </source>
</evidence>
<dbReference type="Pfam" id="PF00293">
    <property type="entry name" value="NUDIX"/>
    <property type="match status" value="1"/>
</dbReference>
<protein>
    <submittedName>
        <fullName evidence="3">NUDIX hydrolase</fullName>
    </submittedName>
</protein>
<dbReference type="Proteomes" id="UP001164965">
    <property type="component" value="Chromosome"/>
</dbReference>
<sequence>MSTPGAHDFPVVGTELVHRGAVLALRVDEVRMPGGRVANREVVEKQGAVAVVALDEQGRVLLLHQYRHPVARRLWELPAGLLDVAGEEPVLAAARELAEEAGLAAQRWSVLVDVASSPGFTDEAVRVFLAQGLSAVASGTGTDDEESDLTSAWVPLADAVARVLSGEIGSCTAVAGLLGLAALRSTGAQPRAVDAEWIDRPQRFVARGPRGA</sequence>